<dbReference type="EMBL" id="CVQH01026749">
    <property type="protein sequence ID" value="CRK41011.1"/>
    <property type="molecule type" value="Genomic_DNA"/>
</dbReference>
<dbReference type="AlphaFoldDB" id="A0A0G4N332"/>
<dbReference type="Proteomes" id="UP000044602">
    <property type="component" value="Unassembled WGS sequence"/>
</dbReference>
<accession>A0A0G4N332</accession>
<name>A0A0G4N332_VERLO</name>
<protein>
    <submittedName>
        <fullName evidence="1">Uncharacterized protein</fullName>
    </submittedName>
</protein>
<reference evidence="1 2" key="1">
    <citation type="submission" date="2015-05" db="EMBL/GenBank/DDBJ databases">
        <authorList>
            <person name="Wang D.B."/>
            <person name="Wang M."/>
        </authorList>
    </citation>
    <scope>NUCLEOTIDE SEQUENCE [LARGE SCALE GENOMIC DNA]</scope>
    <source>
        <strain evidence="1">VL1</strain>
    </source>
</reference>
<organism evidence="1 2">
    <name type="scientific">Verticillium longisporum</name>
    <name type="common">Verticillium dahliae var. longisporum</name>
    <dbReference type="NCBI Taxonomy" id="100787"/>
    <lineage>
        <taxon>Eukaryota</taxon>
        <taxon>Fungi</taxon>
        <taxon>Dikarya</taxon>
        <taxon>Ascomycota</taxon>
        <taxon>Pezizomycotina</taxon>
        <taxon>Sordariomycetes</taxon>
        <taxon>Hypocreomycetidae</taxon>
        <taxon>Glomerellales</taxon>
        <taxon>Plectosphaerellaceae</taxon>
        <taxon>Verticillium</taxon>
    </lineage>
</organism>
<gene>
    <name evidence="1" type="ORF">BN1708_008416</name>
</gene>
<sequence length="214" mass="23968">MRSSQPVSRAPPTPLVCGQFTVGVRFSSSDTESRGEPPHLQYDKKRPVIIQPTCGSCRGRVQCSPSLTSNVTHPWGTLSILRRPLVERQGILRLSGRFCRHQVKALGSRASFEVLRRPFTDVFILRINYIGRMGRQRHVGFSPRLFWDTLWSSITEQNYWSIKCQCRQIGSSKATIPSSVLDPAAGSFDLCRLGFTTGVASREAVSRRDPTEST</sequence>
<keyword evidence="2" id="KW-1185">Reference proteome</keyword>
<proteinExistence type="predicted"/>
<evidence type="ECO:0000313" key="2">
    <source>
        <dbReference type="Proteomes" id="UP000044602"/>
    </source>
</evidence>
<evidence type="ECO:0000313" key="1">
    <source>
        <dbReference type="EMBL" id="CRK41011.1"/>
    </source>
</evidence>